<name>A0A1T4UJT5_9GAMM</name>
<evidence type="ECO:0000313" key="2">
    <source>
        <dbReference type="Proteomes" id="UP000191116"/>
    </source>
</evidence>
<dbReference type="Proteomes" id="UP000191116">
    <property type="component" value="Unassembled WGS sequence"/>
</dbReference>
<reference evidence="1 2" key="1">
    <citation type="submission" date="2017-02" db="EMBL/GenBank/DDBJ databases">
        <authorList>
            <person name="Peterson S.W."/>
        </authorList>
    </citation>
    <scope>NUCLEOTIDE SEQUENCE [LARGE SCALE GENOMIC DNA]</scope>
    <source>
        <strain evidence="1 2">CECT 9189</strain>
    </source>
</reference>
<gene>
    <name evidence="1" type="ORF">CZ814_03348</name>
</gene>
<evidence type="ECO:0000313" key="1">
    <source>
        <dbReference type="EMBL" id="SKA52828.1"/>
    </source>
</evidence>
<proteinExistence type="predicted"/>
<dbReference type="EMBL" id="FUWP01000025">
    <property type="protein sequence ID" value="SKA52828.1"/>
    <property type="molecule type" value="Genomic_DNA"/>
</dbReference>
<protein>
    <submittedName>
        <fullName evidence="1">Uncharacterized protein</fullName>
    </submittedName>
</protein>
<accession>A0A1T4UJT5</accession>
<organism evidence="1 2">
    <name type="scientific">Photobacterium toruni</name>
    <dbReference type="NCBI Taxonomy" id="1935446"/>
    <lineage>
        <taxon>Bacteria</taxon>
        <taxon>Pseudomonadati</taxon>
        <taxon>Pseudomonadota</taxon>
        <taxon>Gammaproteobacteria</taxon>
        <taxon>Vibrionales</taxon>
        <taxon>Vibrionaceae</taxon>
        <taxon>Photobacterium</taxon>
    </lineage>
</organism>
<dbReference type="RefSeq" id="WP_080176065.1">
    <property type="nucleotide sequence ID" value="NZ_AP024857.1"/>
</dbReference>
<sequence>MNQQQLARYEHSERLIAAHIHLMRKPLSHSKQLQAKLQAKVMKLDAKLATNLHKLFKLINSTVQP</sequence>
<dbReference type="AlphaFoldDB" id="A0A1T4UJT5"/>